<dbReference type="RefSeq" id="YP_009310782.1">
    <property type="nucleotide sequence ID" value="NC_031510.1"/>
</dbReference>
<keyword evidence="4" id="KW-0699">rRNA-binding</keyword>
<evidence type="ECO:0000256" key="1">
    <source>
        <dbReference type="ARBA" id="ARBA00006471"/>
    </source>
</evidence>
<keyword evidence="2 4" id="KW-0689">Ribosomal protein</keyword>
<accession>A0A1D8GX95</accession>
<dbReference type="GeneID" id="29991718"/>
<dbReference type="InterPro" id="IPR000630">
    <property type="entry name" value="Ribosomal_uS8"/>
</dbReference>
<reference evidence="6" key="1">
    <citation type="submission" date="2016-07" db="EMBL/GenBank/DDBJ databases">
        <title>Proliferation of group II introns in the chloroplast genome of the green alga Oedocladium carolinianum (Chlorophyceae).</title>
        <authorList>
            <person name="Brouard J.-S."/>
            <person name="Turmel M."/>
            <person name="Otis C."/>
            <person name="Lemieux C."/>
        </authorList>
    </citation>
    <scope>NUCLEOTIDE SEQUENCE</scope>
</reference>
<comment type="function">
    <text evidence="4">One of the primary rRNA binding proteins, it binds directly to 16S rRNA central domain where it helps coordinate assembly of the platform of the 30S subunit.</text>
</comment>
<dbReference type="HAMAP" id="MF_01302_B">
    <property type="entry name" value="Ribosomal_uS8_B"/>
    <property type="match status" value="1"/>
</dbReference>
<dbReference type="InterPro" id="IPR035987">
    <property type="entry name" value="Ribosomal_uS8_sf"/>
</dbReference>
<evidence type="ECO:0000256" key="5">
    <source>
        <dbReference type="RuleBase" id="RU003660"/>
    </source>
</evidence>
<keyword evidence="3 4" id="KW-0687">Ribonucleoprotein</keyword>
<dbReference type="Gene3D" id="3.30.1370.30">
    <property type="match status" value="1"/>
</dbReference>
<name>A0A1D8GX95_9CHLO</name>
<protein>
    <recommendedName>
        <fullName evidence="4">Small ribosomal subunit protein uS8c</fullName>
    </recommendedName>
</protein>
<evidence type="ECO:0000313" key="6">
    <source>
        <dbReference type="EMBL" id="AOT84336.1"/>
    </source>
</evidence>
<dbReference type="AlphaFoldDB" id="A0A1D8GX95"/>
<sequence length="180" mass="20880">MVNDTISDMLTRIRNACLVKKRTVLIPYTRMTIQIVDILEKEGLINSYEIVSKKTVKNVIKNYNISKEFHFKEIQIFLKYYTKYKTQYYKLTTIKDKKAQSALKNQIKLLQGKQGRQRTSCITNLRRISKPGLRIYANKKELPRILGGAGIVILSTSKGIMTDREARFRKIGGEILCSVW</sequence>
<comment type="subunit">
    <text evidence="4">Part of the 30S ribosomal subunit.</text>
</comment>
<dbReference type="PROSITE" id="PS00053">
    <property type="entry name" value="RIBOSOMAL_S8"/>
    <property type="match status" value="1"/>
</dbReference>
<comment type="subcellular location">
    <subcellularLocation>
        <location evidence="4">Plastid</location>
        <location evidence="4">Chloroplast</location>
    </subcellularLocation>
</comment>
<evidence type="ECO:0000256" key="3">
    <source>
        <dbReference type="ARBA" id="ARBA00023274"/>
    </source>
</evidence>
<dbReference type="Gene3D" id="3.30.1490.10">
    <property type="match status" value="1"/>
</dbReference>
<dbReference type="FunFam" id="3.30.1490.10:FF:000001">
    <property type="entry name" value="30S ribosomal protein S8"/>
    <property type="match status" value="1"/>
</dbReference>
<dbReference type="GO" id="GO:0003735">
    <property type="term" value="F:structural constituent of ribosome"/>
    <property type="evidence" value="ECO:0007669"/>
    <property type="project" value="InterPro"/>
</dbReference>
<dbReference type="PANTHER" id="PTHR11758">
    <property type="entry name" value="40S RIBOSOMAL PROTEIN S15A"/>
    <property type="match status" value="1"/>
</dbReference>
<proteinExistence type="inferred from homology"/>
<dbReference type="GO" id="GO:0005840">
    <property type="term" value="C:ribosome"/>
    <property type="evidence" value="ECO:0007669"/>
    <property type="project" value="UniProtKB-KW"/>
</dbReference>
<dbReference type="InterPro" id="IPR047863">
    <property type="entry name" value="Ribosomal_uS8_CS"/>
</dbReference>
<dbReference type="GO" id="GO:0009507">
    <property type="term" value="C:chloroplast"/>
    <property type="evidence" value="ECO:0007669"/>
    <property type="project" value="UniProtKB-SubCell"/>
</dbReference>
<geneLocation type="chloroplast" evidence="6"/>
<comment type="similarity">
    <text evidence="1 4 5">Belongs to the universal ribosomal protein uS8 family.</text>
</comment>
<dbReference type="EMBL" id="KX507373">
    <property type="protein sequence ID" value="AOT84336.1"/>
    <property type="molecule type" value="Genomic_DNA"/>
</dbReference>
<dbReference type="SUPFAM" id="SSF56047">
    <property type="entry name" value="Ribosomal protein S8"/>
    <property type="match status" value="1"/>
</dbReference>
<keyword evidence="4" id="KW-0694">RNA-binding</keyword>
<evidence type="ECO:0000256" key="2">
    <source>
        <dbReference type="ARBA" id="ARBA00022980"/>
    </source>
</evidence>
<keyword evidence="6" id="KW-0934">Plastid</keyword>
<dbReference type="GO" id="GO:1990904">
    <property type="term" value="C:ribonucleoprotein complex"/>
    <property type="evidence" value="ECO:0007669"/>
    <property type="project" value="UniProtKB-KW"/>
</dbReference>
<dbReference type="GO" id="GO:0019843">
    <property type="term" value="F:rRNA binding"/>
    <property type="evidence" value="ECO:0007669"/>
    <property type="project" value="UniProtKB-UniRule"/>
</dbReference>
<evidence type="ECO:0000256" key="4">
    <source>
        <dbReference type="HAMAP-Rule" id="MF_01302"/>
    </source>
</evidence>
<organism evidence="6">
    <name type="scientific">Oedocladium carolinianum</name>
    <dbReference type="NCBI Taxonomy" id="55992"/>
    <lineage>
        <taxon>Eukaryota</taxon>
        <taxon>Viridiplantae</taxon>
        <taxon>Chlorophyta</taxon>
        <taxon>core chlorophytes</taxon>
        <taxon>Chlorophyceae</taxon>
        <taxon>OCC clade</taxon>
        <taxon>Oedogoniales</taxon>
        <taxon>Oedogoniaceae</taxon>
        <taxon>Oedocladium</taxon>
    </lineage>
</organism>
<gene>
    <name evidence="4 6" type="primary">rps8</name>
</gene>
<dbReference type="Pfam" id="PF00410">
    <property type="entry name" value="Ribosomal_S8"/>
    <property type="match status" value="2"/>
</dbReference>
<dbReference type="GO" id="GO:0006412">
    <property type="term" value="P:translation"/>
    <property type="evidence" value="ECO:0007669"/>
    <property type="project" value="UniProtKB-UniRule"/>
</dbReference>
<keyword evidence="6" id="KW-0150">Chloroplast</keyword>